<gene>
    <name evidence="10" type="ORF">CTOB1V02_LOCUS9407</name>
</gene>
<sequence length="192" mass="22801">MAFGVELQTLQDFNEPALCLQQAFKISRGLMLVRHPFSRLVSAYRDKLDVEAPDHFREEAEKIVGKTRAKSANNTRRDNPTFTEFIEYLTTQSPDQYNEHWMPTYVKCRPCSVNYEFIMKLETIQEDVEYVMKAVGANVTGFERLNQRTSDSMETTRKYFERLPEEKIEQLYENYKFDFELFGYRRLNSLKI</sequence>
<proteinExistence type="inferred from homology"/>
<evidence type="ECO:0000313" key="10">
    <source>
        <dbReference type="EMBL" id="CAD7231560.1"/>
    </source>
</evidence>
<keyword evidence="6 9" id="KW-0333">Golgi apparatus</keyword>
<evidence type="ECO:0000256" key="8">
    <source>
        <dbReference type="ARBA" id="ARBA00023180"/>
    </source>
</evidence>
<keyword evidence="4" id="KW-0812">Transmembrane</keyword>
<evidence type="ECO:0000256" key="2">
    <source>
        <dbReference type="ARBA" id="ARBA00006339"/>
    </source>
</evidence>
<dbReference type="Pfam" id="PF03567">
    <property type="entry name" value="Sulfotransfer_2"/>
    <property type="match status" value="1"/>
</dbReference>
<name>A0A7R8ZTW2_9CRUS</name>
<dbReference type="InterPro" id="IPR018011">
    <property type="entry name" value="Carb_sulfotrans_8-10"/>
</dbReference>
<evidence type="ECO:0000256" key="3">
    <source>
        <dbReference type="ARBA" id="ARBA00022679"/>
    </source>
</evidence>
<comment type="similarity">
    <text evidence="2 9">Belongs to the sulfotransferase 2 family.</text>
</comment>
<keyword evidence="9" id="KW-0735">Signal-anchor</keyword>
<dbReference type="GO" id="GO:0016051">
    <property type="term" value="P:carbohydrate biosynthetic process"/>
    <property type="evidence" value="ECO:0007669"/>
    <property type="project" value="InterPro"/>
</dbReference>
<protein>
    <recommendedName>
        <fullName evidence="9">Carbohydrate sulfotransferase</fullName>
        <ecNumber evidence="9">2.8.2.-</ecNumber>
    </recommendedName>
</protein>
<keyword evidence="8 9" id="KW-0325">Glycoprotein</keyword>
<dbReference type="GO" id="GO:0000139">
    <property type="term" value="C:Golgi membrane"/>
    <property type="evidence" value="ECO:0007669"/>
    <property type="project" value="UniProtKB-SubCell"/>
</dbReference>
<keyword evidence="5" id="KW-1133">Transmembrane helix</keyword>
<reference evidence="10" key="1">
    <citation type="submission" date="2020-11" db="EMBL/GenBank/DDBJ databases">
        <authorList>
            <person name="Tran Van P."/>
        </authorList>
    </citation>
    <scope>NUCLEOTIDE SEQUENCE</scope>
</reference>
<dbReference type="SUPFAM" id="SSF52540">
    <property type="entry name" value="P-loop containing nucleoside triphosphate hydrolases"/>
    <property type="match status" value="1"/>
</dbReference>
<accession>A0A7R8ZTW2</accession>
<dbReference type="InterPro" id="IPR005331">
    <property type="entry name" value="Sulfotransferase"/>
</dbReference>
<dbReference type="AlphaFoldDB" id="A0A7R8ZTW2"/>
<dbReference type="EMBL" id="OB663633">
    <property type="protein sequence ID" value="CAD7231560.1"/>
    <property type="molecule type" value="Genomic_DNA"/>
</dbReference>
<dbReference type="InterPro" id="IPR027417">
    <property type="entry name" value="P-loop_NTPase"/>
</dbReference>
<evidence type="ECO:0000256" key="5">
    <source>
        <dbReference type="ARBA" id="ARBA00022989"/>
    </source>
</evidence>
<keyword evidence="9" id="KW-0119">Carbohydrate metabolism</keyword>
<comment type="subcellular location">
    <subcellularLocation>
        <location evidence="1 9">Golgi apparatus membrane</location>
        <topology evidence="1 9">Single-pass type II membrane protein</topology>
    </subcellularLocation>
</comment>
<evidence type="ECO:0000256" key="7">
    <source>
        <dbReference type="ARBA" id="ARBA00023136"/>
    </source>
</evidence>
<keyword evidence="7" id="KW-0472">Membrane</keyword>
<dbReference type="PANTHER" id="PTHR12137">
    <property type="entry name" value="CARBOHYDRATE SULFOTRANSFERASE"/>
    <property type="match status" value="1"/>
</dbReference>
<dbReference type="EC" id="2.8.2.-" evidence="9"/>
<dbReference type="OrthoDB" id="2019940at2759"/>
<keyword evidence="3 9" id="KW-0808">Transferase</keyword>
<organism evidence="10">
    <name type="scientific">Cyprideis torosa</name>
    <dbReference type="NCBI Taxonomy" id="163714"/>
    <lineage>
        <taxon>Eukaryota</taxon>
        <taxon>Metazoa</taxon>
        <taxon>Ecdysozoa</taxon>
        <taxon>Arthropoda</taxon>
        <taxon>Crustacea</taxon>
        <taxon>Oligostraca</taxon>
        <taxon>Ostracoda</taxon>
        <taxon>Podocopa</taxon>
        <taxon>Podocopida</taxon>
        <taxon>Cytherocopina</taxon>
        <taxon>Cytheroidea</taxon>
        <taxon>Cytherideidae</taxon>
        <taxon>Cyprideis</taxon>
    </lineage>
</organism>
<evidence type="ECO:0000256" key="9">
    <source>
        <dbReference type="RuleBase" id="RU364020"/>
    </source>
</evidence>
<evidence type="ECO:0000256" key="6">
    <source>
        <dbReference type="ARBA" id="ARBA00023034"/>
    </source>
</evidence>
<evidence type="ECO:0000256" key="4">
    <source>
        <dbReference type="ARBA" id="ARBA00022692"/>
    </source>
</evidence>
<dbReference type="GO" id="GO:0008146">
    <property type="term" value="F:sulfotransferase activity"/>
    <property type="evidence" value="ECO:0007669"/>
    <property type="project" value="InterPro"/>
</dbReference>
<dbReference type="PANTHER" id="PTHR12137:SF54">
    <property type="entry name" value="CARBOHYDRATE SULFOTRANSFERASE"/>
    <property type="match status" value="1"/>
</dbReference>
<evidence type="ECO:0000256" key="1">
    <source>
        <dbReference type="ARBA" id="ARBA00004323"/>
    </source>
</evidence>